<dbReference type="InterPro" id="IPR011053">
    <property type="entry name" value="Single_hybrid_motif"/>
</dbReference>
<dbReference type="InterPro" id="IPR003016">
    <property type="entry name" value="2-oxoA_DH_lipoyl-BS"/>
</dbReference>
<dbReference type="Pfam" id="PF00198">
    <property type="entry name" value="2-oxoacid_dh"/>
    <property type="match status" value="1"/>
</dbReference>
<dbReference type="RefSeq" id="WP_274456699.1">
    <property type="nucleotide sequence ID" value="NZ_CP067097.1"/>
</dbReference>
<dbReference type="Pfam" id="PF00364">
    <property type="entry name" value="Biotin_lipoyl"/>
    <property type="match status" value="1"/>
</dbReference>
<dbReference type="InterPro" id="IPR004167">
    <property type="entry name" value="PSBD"/>
</dbReference>
<dbReference type="InterPro" id="IPR023213">
    <property type="entry name" value="CAT-like_dom_sf"/>
</dbReference>
<evidence type="ECO:0000256" key="3">
    <source>
        <dbReference type="ARBA" id="ARBA00022679"/>
    </source>
</evidence>
<evidence type="ECO:0000256" key="6">
    <source>
        <dbReference type="RuleBase" id="RU003423"/>
    </source>
</evidence>
<comment type="caution">
    <text evidence="10">The sequence shown here is derived from an EMBL/GenBank/DDBJ whole genome shotgun (WGS) entry which is preliminary data.</text>
</comment>
<comment type="cofactor">
    <cofactor evidence="1 6">
        <name>(R)-lipoate</name>
        <dbReference type="ChEBI" id="CHEBI:83088"/>
    </cofactor>
</comment>
<organism evidence="10 11">
    <name type="scientific">Alicyclobacillus cycloheptanicus</name>
    <dbReference type="NCBI Taxonomy" id="1457"/>
    <lineage>
        <taxon>Bacteria</taxon>
        <taxon>Bacillati</taxon>
        <taxon>Bacillota</taxon>
        <taxon>Bacilli</taxon>
        <taxon>Bacillales</taxon>
        <taxon>Alicyclobacillaceae</taxon>
        <taxon>Alicyclobacillus</taxon>
    </lineage>
</organism>
<feature type="region of interest" description="Disordered" evidence="7">
    <location>
        <begin position="113"/>
        <end position="139"/>
    </location>
</feature>
<dbReference type="PROSITE" id="PS50968">
    <property type="entry name" value="BIOTINYL_LIPOYL"/>
    <property type="match status" value="1"/>
</dbReference>
<feature type="domain" description="Peripheral subunit-binding (PSBD)" evidence="9">
    <location>
        <begin position="139"/>
        <end position="176"/>
    </location>
</feature>
<dbReference type="SUPFAM" id="SSF51230">
    <property type="entry name" value="Single hybrid motif"/>
    <property type="match status" value="1"/>
</dbReference>
<feature type="compositionally biased region" description="Low complexity" evidence="7">
    <location>
        <begin position="192"/>
        <end position="202"/>
    </location>
</feature>
<dbReference type="Gene3D" id="3.30.559.10">
    <property type="entry name" value="Chloramphenicol acetyltransferase-like domain"/>
    <property type="match status" value="1"/>
</dbReference>
<comment type="similarity">
    <text evidence="2 6">Belongs to the 2-oxoacid dehydrogenase family.</text>
</comment>
<reference evidence="10 11" key="1">
    <citation type="submission" date="2023-07" db="EMBL/GenBank/DDBJ databases">
        <title>Genomic Encyclopedia of Type Strains, Phase IV (KMG-IV): sequencing the most valuable type-strain genomes for metagenomic binning, comparative biology and taxonomic classification.</title>
        <authorList>
            <person name="Goeker M."/>
        </authorList>
    </citation>
    <scope>NUCLEOTIDE SEQUENCE [LARGE SCALE GENOMIC DNA]</scope>
    <source>
        <strain evidence="10 11">DSM 4006</strain>
    </source>
</reference>
<dbReference type="EC" id="2.3.1.-" evidence="6"/>
<dbReference type="CDD" id="cd06849">
    <property type="entry name" value="lipoyl_domain"/>
    <property type="match status" value="1"/>
</dbReference>
<keyword evidence="5 6" id="KW-0012">Acyltransferase</keyword>
<evidence type="ECO:0000256" key="4">
    <source>
        <dbReference type="ARBA" id="ARBA00022823"/>
    </source>
</evidence>
<dbReference type="PANTHER" id="PTHR43178:SF5">
    <property type="entry name" value="LIPOAMIDE ACYLTRANSFERASE COMPONENT OF BRANCHED-CHAIN ALPHA-KETO ACID DEHYDROGENASE COMPLEX, MITOCHONDRIAL"/>
    <property type="match status" value="1"/>
</dbReference>
<dbReference type="PROSITE" id="PS51826">
    <property type="entry name" value="PSBD"/>
    <property type="match status" value="1"/>
</dbReference>
<dbReference type="Gene3D" id="2.40.50.100">
    <property type="match status" value="1"/>
</dbReference>
<keyword evidence="10" id="KW-0670">Pyruvate</keyword>
<dbReference type="InterPro" id="IPR036625">
    <property type="entry name" value="E3-bd_dom_sf"/>
</dbReference>
<evidence type="ECO:0000256" key="1">
    <source>
        <dbReference type="ARBA" id="ARBA00001938"/>
    </source>
</evidence>
<keyword evidence="11" id="KW-1185">Reference proteome</keyword>
<name>A0ABT9XHW8_9BACL</name>
<dbReference type="SUPFAM" id="SSF47005">
    <property type="entry name" value="Peripheral subunit-binding domain of 2-oxo acid dehydrogenase complex"/>
    <property type="match status" value="1"/>
</dbReference>
<protein>
    <recommendedName>
        <fullName evidence="6">Dihydrolipoamide acetyltransferase component of pyruvate dehydrogenase complex</fullName>
        <ecNumber evidence="6">2.3.1.-</ecNumber>
    </recommendedName>
</protein>
<dbReference type="Proteomes" id="UP001232973">
    <property type="component" value="Unassembled WGS sequence"/>
</dbReference>
<dbReference type="InterPro" id="IPR001078">
    <property type="entry name" value="2-oxoacid_DH_actylTfrase"/>
</dbReference>
<feature type="compositionally biased region" description="Gly residues" evidence="7">
    <location>
        <begin position="179"/>
        <end position="191"/>
    </location>
</feature>
<dbReference type="Gene3D" id="4.10.320.10">
    <property type="entry name" value="E3-binding domain"/>
    <property type="match status" value="1"/>
</dbReference>
<dbReference type="InterPro" id="IPR050743">
    <property type="entry name" value="2-oxoacid_DH_E2_comp"/>
</dbReference>
<keyword evidence="3 6" id="KW-0808">Transferase</keyword>
<dbReference type="PANTHER" id="PTHR43178">
    <property type="entry name" value="DIHYDROLIPOAMIDE ACETYLTRANSFERASE COMPONENT OF PYRUVATE DEHYDROGENASE COMPLEX"/>
    <property type="match status" value="1"/>
</dbReference>
<evidence type="ECO:0000313" key="11">
    <source>
        <dbReference type="Proteomes" id="UP001232973"/>
    </source>
</evidence>
<evidence type="ECO:0000313" key="10">
    <source>
        <dbReference type="EMBL" id="MDQ0189710.1"/>
    </source>
</evidence>
<gene>
    <name evidence="10" type="ORF">J2S03_001557</name>
</gene>
<evidence type="ECO:0000256" key="5">
    <source>
        <dbReference type="ARBA" id="ARBA00023315"/>
    </source>
</evidence>
<evidence type="ECO:0000259" key="8">
    <source>
        <dbReference type="PROSITE" id="PS50968"/>
    </source>
</evidence>
<dbReference type="PROSITE" id="PS00189">
    <property type="entry name" value="LIPOYL"/>
    <property type="match status" value="1"/>
</dbReference>
<accession>A0ABT9XHW8</accession>
<dbReference type="InterPro" id="IPR000089">
    <property type="entry name" value="Biotin_lipoyl"/>
</dbReference>
<proteinExistence type="inferred from homology"/>
<dbReference type="Pfam" id="PF02817">
    <property type="entry name" value="E3_binding"/>
    <property type="match status" value="1"/>
</dbReference>
<evidence type="ECO:0000259" key="9">
    <source>
        <dbReference type="PROSITE" id="PS51826"/>
    </source>
</evidence>
<keyword evidence="4 6" id="KW-0450">Lipoyl</keyword>
<feature type="region of interest" description="Disordered" evidence="7">
    <location>
        <begin position="174"/>
        <end position="215"/>
    </location>
</feature>
<sequence length="445" mass="47700">MPTEFRLPDVGEGIHEAEIVRWLVSEGETVREFDPIVEVQTDKAVVELPAPASGRIGEIRVLAGALAHVGDVLVTIEDDDAGHGPQAAIDRQTRSGAMAQAASTTLTAARQAAPGAGVGTARQASGAARQAPSGARRPLATPGVRYLARQLGVPLDAVQGTGRGGRIQKQDVERYASGQTGGRPAGTGIEAGPGAQRPAGAGLDAGDVRPASTSTRVPFRGIRRATAEHVSRSAFTAPHVTAFDDCEATQLVALRNRWNQLLEPEGKRVTYLPFLVKAVVSALRAFPYFNARLDEQAQEIELLPEYHIGLAVDAPDGLLVPVIRDADKLTVSEIADEISRLTRGARERTLSPQELKGSTFTITNMGPIGGMFATPIINYPEVAILAVHRIQRKPVVRGDDIVIRDVLTLSLSFDHRIIDGAASVRFMNHIRRLIENPELLMLELK</sequence>
<evidence type="ECO:0000256" key="7">
    <source>
        <dbReference type="SAM" id="MobiDB-lite"/>
    </source>
</evidence>
<dbReference type="SUPFAM" id="SSF52777">
    <property type="entry name" value="CoA-dependent acyltransferases"/>
    <property type="match status" value="1"/>
</dbReference>
<dbReference type="GO" id="GO:0004742">
    <property type="term" value="F:dihydrolipoyllysine-residue acetyltransferase activity"/>
    <property type="evidence" value="ECO:0007669"/>
    <property type="project" value="UniProtKB-EC"/>
</dbReference>
<feature type="domain" description="Lipoyl-binding" evidence="8">
    <location>
        <begin position="2"/>
        <end position="77"/>
    </location>
</feature>
<dbReference type="EMBL" id="JAUSTP010000010">
    <property type="protein sequence ID" value="MDQ0189710.1"/>
    <property type="molecule type" value="Genomic_DNA"/>
</dbReference>
<evidence type="ECO:0000256" key="2">
    <source>
        <dbReference type="ARBA" id="ARBA00007317"/>
    </source>
</evidence>